<evidence type="ECO:0000259" key="2">
    <source>
        <dbReference type="Pfam" id="PF04296"/>
    </source>
</evidence>
<comment type="caution">
    <text evidence="3">The sequence shown here is derived from an EMBL/GenBank/DDBJ whole genome shotgun (WGS) entry which is preliminary data.</text>
</comment>
<organism evidence="3 4">
    <name type="scientific">Rhodopila globiformis</name>
    <name type="common">Rhodopseudomonas globiformis</name>
    <dbReference type="NCBI Taxonomy" id="1071"/>
    <lineage>
        <taxon>Bacteria</taxon>
        <taxon>Pseudomonadati</taxon>
        <taxon>Pseudomonadota</taxon>
        <taxon>Alphaproteobacteria</taxon>
        <taxon>Acetobacterales</taxon>
        <taxon>Acetobacteraceae</taxon>
        <taxon>Rhodopila</taxon>
    </lineage>
</organism>
<protein>
    <recommendedName>
        <fullName evidence="2">YlxR domain-containing protein</fullName>
    </recommendedName>
</protein>
<proteinExistence type="predicted"/>
<feature type="domain" description="YlxR" evidence="2">
    <location>
        <begin position="26"/>
        <end position="75"/>
    </location>
</feature>
<dbReference type="PANTHER" id="PTHR34215:SF1">
    <property type="entry name" value="YLXR DOMAIN-CONTAINING PROTEIN"/>
    <property type="match status" value="1"/>
</dbReference>
<evidence type="ECO:0000313" key="3">
    <source>
        <dbReference type="EMBL" id="PPQ36223.1"/>
    </source>
</evidence>
<sequence>MRRLVTTESDLEADDIADEPETGPLRRCIVTRERLPKERMIRFVVGPDRQLVPDLAARLPGRGIWLSACRDVLESGGAGEERRLTGRQTGGSAAGGVDRHLARAFARAARGPVTVPSDLSGLLQAALVQRISELIGLTRRAGQALAGYEKAREVLRQGRARLVVQASDGSEAERKRFLSGFGPDLTVIDPLPGEVLGRLFGRDYVVHVAIAPGKLAESLVVEAGRLAGLRNGSGRARGSARATERETAPVNDGTGANG</sequence>
<accession>A0A2S6NLF9</accession>
<gene>
    <name evidence="3" type="ORF">CCS01_05365</name>
</gene>
<dbReference type="PANTHER" id="PTHR34215">
    <property type="entry name" value="BLL0784 PROTEIN"/>
    <property type="match status" value="1"/>
</dbReference>
<dbReference type="InterPro" id="IPR029064">
    <property type="entry name" value="Ribosomal_eL30-like_sf"/>
</dbReference>
<evidence type="ECO:0000256" key="1">
    <source>
        <dbReference type="SAM" id="MobiDB-lite"/>
    </source>
</evidence>
<dbReference type="Gene3D" id="3.30.1230.10">
    <property type="entry name" value="YlxR-like"/>
    <property type="match status" value="1"/>
</dbReference>
<dbReference type="SUPFAM" id="SSF64376">
    <property type="entry name" value="YlxR-like"/>
    <property type="match status" value="1"/>
</dbReference>
<dbReference type="EMBL" id="NHRY01000060">
    <property type="protein sequence ID" value="PPQ36223.1"/>
    <property type="molecule type" value="Genomic_DNA"/>
</dbReference>
<dbReference type="InterPro" id="IPR007393">
    <property type="entry name" value="YlxR_dom"/>
</dbReference>
<name>A0A2S6NLF9_RHOGL</name>
<dbReference type="InterPro" id="IPR037465">
    <property type="entry name" value="YlxR"/>
</dbReference>
<feature type="compositionally biased region" description="Low complexity" evidence="1">
    <location>
        <begin position="231"/>
        <end position="241"/>
    </location>
</feature>
<dbReference type="SUPFAM" id="SSF55315">
    <property type="entry name" value="L30e-like"/>
    <property type="match status" value="1"/>
</dbReference>
<feature type="region of interest" description="Disordered" evidence="1">
    <location>
        <begin position="231"/>
        <end position="258"/>
    </location>
</feature>
<evidence type="ECO:0000313" key="4">
    <source>
        <dbReference type="Proteomes" id="UP000239724"/>
    </source>
</evidence>
<dbReference type="InterPro" id="IPR035931">
    <property type="entry name" value="YlxR-like_sf"/>
</dbReference>
<dbReference type="OrthoDB" id="9799836at2"/>
<dbReference type="Pfam" id="PF04296">
    <property type="entry name" value="YlxR"/>
    <property type="match status" value="1"/>
</dbReference>
<dbReference type="AlphaFoldDB" id="A0A2S6NLF9"/>
<dbReference type="Gene3D" id="3.30.1330.30">
    <property type="match status" value="1"/>
</dbReference>
<reference evidence="3 4" key="1">
    <citation type="journal article" date="2018" name="Arch. Microbiol.">
        <title>New insights into the metabolic potential of the phototrophic purple bacterium Rhodopila globiformis DSM 161(T) from its draft genome sequence and evidence for a vanadium-dependent nitrogenase.</title>
        <authorList>
            <person name="Imhoff J.F."/>
            <person name="Rahn T."/>
            <person name="Kunzel S."/>
            <person name="Neulinger S.C."/>
        </authorList>
    </citation>
    <scope>NUCLEOTIDE SEQUENCE [LARGE SCALE GENOMIC DNA]</scope>
    <source>
        <strain evidence="3 4">DSM 161</strain>
    </source>
</reference>
<dbReference type="RefSeq" id="WP_104517819.1">
    <property type="nucleotide sequence ID" value="NZ_NHRY01000060.1"/>
</dbReference>
<dbReference type="Proteomes" id="UP000239724">
    <property type="component" value="Unassembled WGS sequence"/>
</dbReference>
<keyword evidence="4" id="KW-1185">Reference proteome</keyword>